<dbReference type="AlphaFoldDB" id="A0A9W8TMQ6"/>
<dbReference type="PANTHER" id="PTHR21310:SF58">
    <property type="entry name" value="AMINOGLYCOSIDE PHOSPHOTRANSFERASE DOMAIN-CONTAINING PROTEIN"/>
    <property type="match status" value="1"/>
</dbReference>
<dbReference type="Proteomes" id="UP001148614">
    <property type="component" value="Unassembled WGS sequence"/>
</dbReference>
<keyword evidence="3" id="KW-1185">Reference proteome</keyword>
<dbReference type="InterPro" id="IPR051678">
    <property type="entry name" value="AGP_Transferase"/>
</dbReference>
<sequence length="308" mass="34775">MEPKQRPPGAKEYADKIRARMKSNAEKAAALVDDEPQKIVVLDDGTTILHDFGGRRILLSPDGTVVTKEGLRVSLSEVDALEAAGQAGIPCPKPHGSAQKLDDQRNSFKMSFVPGERLDKVWCSMSAEEKSSIALQLRGIIDQIRALEPPPDLVGGCGRTNFRHLRAYDFSESQYSFKDEAGFNEWLINDLFERTPMLIREALRSCMRTDHRIVLTHGDLAQHNILVQNGKITGLIDWEFAGWLPEYWEYVNFMKRAPVNRDWRDYATTIFSQRYDSELTALICKVQAIGNSFPVIVIPEDVPSVDPW</sequence>
<dbReference type="SUPFAM" id="SSF56112">
    <property type="entry name" value="Protein kinase-like (PK-like)"/>
    <property type="match status" value="1"/>
</dbReference>
<dbReference type="Pfam" id="PF01636">
    <property type="entry name" value="APH"/>
    <property type="match status" value="1"/>
</dbReference>
<feature type="domain" description="Aminoglycoside phosphotransferase" evidence="1">
    <location>
        <begin position="76"/>
        <end position="254"/>
    </location>
</feature>
<accession>A0A9W8TMQ6</accession>
<comment type="caution">
    <text evidence="2">The sequence shown here is derived from an EMBL/GenBank/DDBJ whole genome shotgun (WGS) entry which is preliminary data.</text>
</comment>
<evidence type="ECO:0000313" key="3">
    <source>
        <dbReference type="Proteomes" id="UP001148614"/>
    </source>
</evidence>
<evidence type="ECO:0000259" key="1">
    <source>
        <dbReference type="Pfam" id="PF01636"/>
    </source>
</evidence>
<dbReference type="VEuPathDB" id="FungiDB:F4678DRAFT_473059"/>
<organism evidence="2 3">
    <name type="scientific">Xylaria arbuscula</name>
    <dbReference type="NCBI Taxonomy" id="114810"/>
    <lineage>
        <taxon>Eukaryota</taxon>
        <taxon>Fungi</taxon>
        <taxon>Dikarya</taxon>
        <taxon>Ascomycota</taxon>
        <taxon>Pezizomycotina</taxon>
        <taxon>Sordariomycetes</taxon>
        <taxon>Xylariomycetidae</taxon>
        <taxon>Xylariales</taxon>
        <taxon>Xylariaceae</taxon>
        <taxon>Xylaria</taxon>
    </lineage>
</organism>
<dbReference type="InterPro" id="IPR011009">
    <property type="entry name" value="Kinase-like_dom_sf"/>
</dbReference>
<dbReference type="PANTHER" id="PTHR21310">
    <property type="entry name" value="AMINOGLYCOSIDE PHOSPHOTRANSFERASE-RELATED-RELATED"/>
    <property type="match status" value="1"/>
</dbReference>
<dbReference type="EMBL" id="JANPWZ010000852">
    <property type="protein sequence ID" value="KAJ3571334.1"/>
    <property type="molecule type" value="Genomic_DNA"/>
</dbReference>
<reference evidence="2" key="1">
    <citation type="submission" date="2022-07" db="EMBL/GenBank/DDBJ databases">
        <title>Genome Sequence of Xylaria arbuscula.</title>
        <authorList>
            <person name="Buettner E."/>
        </authorList>
    </citation>
    <scope>NUCLEOTIDE SEQUENCE</scope>
    <source>
        <strain evidence="2">VT107</strain>
    </source>
</reference>
<dbReference type="Gene3D" id="3.90.1200.10">
    <property type="match status" value="1"/>
</dbReference>
<proteinExistence type="predicted"/>
<protein>
    <recommendedName>
        <fullName evidence="1">Aminoglycoside phosphotransferase domain-containing protein</fullName>
    </recommendedName>
</protein>
<dbReference type="InterPro" id="IPR002575">
    <property type="entry name" value="Aminoglycoside_PTrfase"/>
</dbReference>
<name>A0A9W8TMQ6_9PEZI</name>
<evidence type="ECO:0000313" key="2">
    <source>
        <dbReference type="EMBL" id="KAJ3571334.1"/>
    </source>
</evidence>
<gene>
    <name evidence="2" type="ORF">NPX13_g5411</name>
</gene>
<dbReference type="CDD" id="cd05120">
    <property type="entry name" value="APH_ChoK_like"/>
    <property type="match status" value="1"/>
</dbReference>